<reference evidence="1" key="1">
    <citation type="submission" date="2020-05" db="EMBL/GenBank/DDBJ databases">
        <authorList>
            <person name="Chiriac C."/>
            <person name="Salcher M."/>
            <person name="Ghai R."/>
            <person name="Kavagutti S V."/>
        </authorList>
    </citation>
    <scope>NUCLEOTIDE SEQUENCE</scope>
</reference>
<name>A0A6J6MW64_9ZZZZ</name>
<evidence type="ECO:0000313" key="1">
    <source>
        <dbReference type="EMBL" id="CAB4677979.1"/>
    </source>
</evidence>
<proteinExistence type="predicted"/>
<gene>
    <name evidence="1" type="ORF">UFOPK2310_01037</name>
</gene>
<dbReference type="AlphaFoldDB" id="A0A6J6MW64"/>
<protein>
    <submittedName>
        <fullName evidence="1">Unannotated protein</fullName>
    </submittedName>
</protein>
<organism evidence="1">
    <name type="scientific">freshwater metagenome</name>
    <dbReference type="NCBI Taxonomy" id="449393"/>
    <lineage>
        <taxon>unclassified sequences</taxon>
        <taxon>metagenomes</taxon>
        <taxon>ecological metagenomes</taxon>
    </lineage>
</organism>
<dbReference type="EMBL" id="CAEZWW010000127">
    <property type="protein sequence ID" value="CAB4677979.1"/>
    <property type="molecule type" value="Genomic_DNA"/>
</dbReference>
<sequence length="198" mass="21053">MNFQAFRMRHAFVSSAVVFAAGAIFLAQPAVADDSTKFASMAPRVQFTVYEPKFTAGLSLKSVAMGSFDPQAVGTTPGVCSKYLTATYRTKAKSSLEIIESAACGDPGFPMLVVDSFKSKGSKINILTTCPNPAAVSDTDCQSGSTASPADLLKKYGEVWINLPSTSVSPTTQIQLKTEGLTVHQIKRIVRSIAVAKF</sequence>
<accession>A0A6J6MW64</accession>